<gene>
    <name evidence="1" type="ORF">Pan153_24300</name>
</gene>
<dbReference type="AlphaFoldDB" id="A0A518FND5"/>
<name>A0A518FND5_9PLAN</name>
<evidence type="ECO:0000313" key="2">
    <source>
        <dbReference type="Proteomes" id="UP000320839"/>
    </source>
</evidence>
<accession>A0A518FND5</accession>
<organism evidence="1 2">
    <name type="scientific">Gimesia panareensis</name>
    <dbReference type="NCBI Taxonomy" id="2527978"/>
    <lineage>
        <taxon>Bacteria</taxon>
        <taxon>Pseudomonadati</taxon>
        <taxon>Planctomycetota</taxon>
        <taxon>Planctomycetia</taxon>
        <taxon>Planctomycetales</taxon>
        <taxon>Planctomycetaceae</taxon>
        <taxon>Gimesia</taxon>
    </lineage>
</organism>
<evidence type="ECO:0000313" key="1">
    <source>
        <dbReference type="EMBL" id="QDV17775.1"/>
    </source>
</evidence>
<dbReference type="EMBL" id="CP036317">
    <property type="protein sequence ID" value="QDV17775.1"/>
    <property type="molecule type" value="Genomic_DNA"/>
</dbReference>
<proteinExistence type="predicted"/>
<protein>
    <submittedName>
        <fullName evidence="1">Uncharacterized protein</fullName>
    </submittedName>
</protein>
<reference evidence="1 2" key="1">
    <citation type="submission" date="2019-02" db="EMBL/GenBank/DDBJ databases">
        <title>Deep-cultivation of Planctomycetes and their phenomic and genomic characterization uncovers novel biology.</title>
        <authorList>
            <person name="Wiegand S."/>
            <person name="Jogler M."/>
            <person name="Boedeker C."/>
            <person name="Pinto D."/>
            <person name="Vollmers J."/>
            <person name="Rivas-Marin E."/>
            <person name="Kohn T."/>
            <person name="Peeters S.H."/>
            <person name="Heuer A."/>
            <person name="Rast P."/>
            <person name="Oberbeckmann S."/>
            <person name="Bunk B."/>
            <person name="Jeske O."/>
            <person name="Meyerdierks A."/>
            <person name="Storesund J.E."/>
            <person name="Kallscheuer N."/>
            <person name="Luecker S."/>
            <person name="Lage O.M."/>
            <person name="Pohl T."/>
            <person name="Merkel B.J."/>
            <person name="Hornburger P."/>
            <person name="Mueller R.-W."/>
            <person name="Bruemmer F."/>
            <person name="Labrenz M."/>
            <person name="Spormann A.M."/>
            <person name="Op den Camp H."/>
            <person name="Overmann J."/>
            <person name="Amann R."/>
            <person name="Jetten M.S.M."/>
            <person name="Mascher T."/>
            <person name="Medema M.H."/>
            <person name="Devos D.P."/>
            <person name="Kaster A.-K."/>
            <person name="Ovreas L."/>
            <person name="Rohde M."/>
            <person name="Galperin M.Y."/>
            <person name="Jogler C."/>
        </authorList>
    </citation>
    <scope>NUCLEOTIDE SEQUENCE [LARGE SCALE GENOMIC DNA]</scope>
    <source>
        <strain evidence="1 2">Pan153</strain>
    </source>
</reference>
<dbReference type="RefSeq" id="WP_145455834.1">
    <property type="nucleotide sequence ID" value="NZ_CP036317.1"/>
</dbReference>
<dbReference type="Proteomes" id="UP000320839">
    <property type="component" value="Chromosome"/>
</dbReference>
<sequence>MPIFVCNFCGGDHGSETCQEPVIYRGETLSAGEVIDSMLESLDLSVETWEQVEEIYDHDQPIEMLAHIVANFPDNIDDEIKAFFPPVPDDGKIYNASRKHGNCFQFAFDALIDGAGTDIDDGEIYLVHGYVLTNPTDHTGHAWLESDNKVIDCGAMKREITVYEKQDFYERTKVTSPEFFSKQEALKKLIELNHYGSWCEAPPENIKMSDDWVQQ</sequence>